<dbReference type="Proteomes" id="UP000198939">
    <property type="component" value="Unassembled WGS sequence"/>
</dbReference>
<evidence type="ECO:0000313" key="2">
    <source>
        <dbReference type="EMBL" id="SEO12666.1"/>
    </source>
</evidence>
<reference evidence="3" key="2">
    <citation type="submission" date="2016-10" db="EMBL/GenBank/DDBJ databases">
        <authorList>
            <person name="Wibberg D."/>
        </authorList>
    </citation>
    <scope>NUCLEOTIDE SEQUENCE [LARGE SCALE GENOMIC DNA]</scope>
</reference>
<organism evidence="1 3">
    <name type="scientific">Rhizobium tibeticum</name>
    <dbReference type="NCBI Taxonomy" id="501024"/>
    <lineage>
        <taxon>Bacteria</taxon>
        <taxon>Pseudomonadati</taxon>
        <taxon>Pseudomonadota</taxon>
        <taxon>Alphaproteobacteria</taxon>
        <taxon>Hyphomicrobiales</taxon>
        <taxon>Rhizobiaceae</taxon>
        <taxon>Rhizobium/Agrobacterium group</taxon>
        <taxon>Rhizobium</taxon>
    </lineage>
</organism>
<dbReference type="Proteomes" id="UP000183063">
    <property type="component" value="Unassembled WGS sequence"/>
</dbReference>
<proteinExistence type="predicted"/>
<protein>
    <submittedName>
        <fullName evidence="1">Uncharacterized protein</fullName>
    </submittedName>
</protein>
<keyword evidence="4" id="KW-1185">Reference proteome</keyword>
<sequence length="79" mass="8580">MNPIFKPAVADARSAQREDVQLAFLARMEAFPVPRLLALMEVASALNASPSTTQQLVAYGELAFVQIGKGTERTRLAFS</sequence>
<gene>
    <name evidence="1" type="ORF">RTCCBAU85039_3216</name>
    <name evidence="2" type="ORF">SAMN05216228_101227</name>
</gene>
<reference evidence="2 4" key="3">
    <citation type="submission" date="2016-10" db="EMBL/GenBank/DDBJ databases">
        <authorList>
            <person name="Varghese N."/>
            <person name="Submissions S."/>
        </authorList>
    </citation>
    <scope>NUCLEOTIDE SEQUENCE [LARGE SCALE GENOMIC DNA]</scope>
    <source>
        <strain evidence="2 4">CGMCC 1.7071</strain>
    </source>
</reference>
<dbReference type="EMBL" id="FNXB01000015">
    <property type="protein sequence ID" value="SEH94013.1"/>
    <property type="molecule type" value="Genomic_DNA"/>
</dbReference>
<evidence type="ECO:0000313" key="4">
    <source>
        <dbReference type="Proteomes" id="UP000198939"/>
    </source>
</evidence>
<evidence type="ECO:0000313" key="3">
    <source>
        <dbReference type="Proteomes" id="UP000183063"/>
    </source>
</evidence>
<accession>A0A1H8M698</accession>
<reference evidence="1" key="1">
    <citation type="submission" date="2016-10" db="EMBL/GenBank/DDBJ databases">
        <authorList>
            <person name="de Groot N.N."/>
        </authorList>
    </citation>
    <scope>NUCLEOTIDE SEQUENCE [LARGE SCALE GENOMIC DNA]</scope>
    <source>
        <strain evidence="1">CCBAU85039</strain>
    </source>
</reference>
<dbReference type="AlphaFoldDB" id="A0A1H8M698"/>
<dbReference type="EMBL" id="FOCV01000012">
    <property type="protein sequence ID" value="SEO12666.1"/>
    <property type="molecule type" value="Genomic_DNA"/>
</dbReference>
<name>A0A1H8M698_9HYPH</name>
<evidence type="ECO:0000313" key="1">
    <source>
        <dbReference type="EMBL" id="SEH94013.1"/>
    </source>
</evidence>